<dbReference type="PANTHER" id="PTHR37814:SF1">
    <property type="entry name" value="MEMBRANE PROTEIN"/>
    <property type="match status" value="1"/>
</dbReference>
<feature type="transmembrane region" description="Helical" evidence="1">
    <location>
        <begin position="207"/>
        <end position="231"/>
    </location>
</feature>
<feature type="transmembrane region" description="Helical" evidence="1">
    <location>
        <begin position="134"/>
        <end position="154"/>
    </location>
</feature>
<reference evidence="3 4" key="1">
    <citation type="submission" date="2018-10" db="EMBL/GenBank/DDBJ databases">
        <title>Phylogenomics of Brevibacillus.</title>
        <authorList>
            <person name="Dunlap C."/>
        </authorList>
    </citation>
    <scope>NUCLEOTIDE SEQUENCE [LARGE SCALE GENOMIC DNA]</scope>
    <source>
        <strain evidence="3 4">NRRL NRS 1219</strain>
    </source>
</reference>
<sequence>MDKVAWQIAILFAGSALGGHYLGGYEWLRFFTYFGSWGTIGIVLASLGIGWLSLQLLGFCHRHHIRSLYELYLRLFGEAFASSLSVITHLFLLGYVGVMLGQQSASLIAGLSPIWVLLLSLIVTISFLFKRWQWIFTGTGICLVAGLLFFGLLFLRQPHVPIPNLGYQMNGNWLIHAVFFLALHFLLTLAVLLPFAGRASQPQSFRLGLGVGTVAVSLFWLLGQAVLLSHWHDIHASLLPVKLISVQLLSGGELVFALLALIQGGVLSALLLYSLAHPVTERHQLQMAPLLLVMLLAVSLFAVLSIVLPWSVSVVASGATYCGLFLIVWFVWKRQT</sequence>
<feature type="transmembrane region" description="Helical" evidence="1">
    <location>
        <begin position="34"/>
        <end position="59"/>
    </location>
</feature>
<keyword evidence="1" id="KW-0472">Membrane</keyword>
<protein>
    <recommendedName>
        <fullName evidence="6">Transporter</fullName>
    </recommendedName>
</protein>
<dbReference type="AlphaFoldDB" id="A0A3M8APV6"/>
<evidence type="ECO:0000313" key="5">
    <source>
        <dbReference type="Proteomes" id="UP000317180"/>
    </source>
</evidence>
<proteinExistence type="predicted"/>
<dbReference type="InterPro" id="IPR038728">
    <property type="entry name" value="YkvI-like"/>
</dbReference>
<feature type="transmembrane region" description="Helical" evidence="1">
    <location>
        <begin position="174"/>
        <end position="195"/>
    </location>
</feature>
<feature type="transmembrane region" description="Helical" evidence="1">
    <location>
        <begin position="71"/>
        <end position="95"/>
    </location>
</feature>
<accession>A0A3M8APV6</accession>
<reference evidence="2 5" key="2">
    <citation type="submission" date="2019-06" db="EMBL/GenBank/DDBJ databases">
        <title>Whole genome shotgun sequence of Brevibacillus agri NBRC 15538.</title>
        <authorList>
            <person name="Hosoyama A."/>
            <person name="Uohara A."/>
            <person name="Ohji S."/>
            <person name="Ichikawa N."/>
        </authorList>
    </citation>
    <scope>NUCLEOTIDE SEQUENCE [LARGE SCALE GENOMIC DNA]</scope>
    <source>
        <strain evidence="2 5">NBRC 15538</strain>
    </source>
</reference>
<keyword evidence="1" id="KW-0812">Transmembrane</keyword>
<evidence type="ECO:0000256" key="1">
    <source>
        <dbReference type="SAM" id="Phobius"/>
    </source>
</evidence>
<dbReference type="Proteomes" id="UP000276178">
    <property type="component" value="Unassembled WGS sequence"/>
</dbReference>
<keyword evidence="5" id="KW-1185">Reference proteome</keyword>
<evidence type="ECO:0000313" key="4">
    <source>
        <dbReference type="Proteomes" id="UP000276178"/>
    </source>
</evidence>
<feature type="transmembrane region" description="Helical" evidence="1">
    <location>
        <begin position="288"/>
        <end position="308"/>
    </location>
</feature>
<dbReference type="EMBL" id="BJOD01000001">
    <property type="protein sequence ID" value="GED24134.1"/>
    <property type="molecule type" value="Genomic_DNA"/>
</dbReference>
<feature type="transmembrane region" description="Helical" evidence="1">
    <location>
        <begin position="107"/>
        <end position="129"/>
    </location>
</feature>
<gene>
    <name evidence="2" type="ORF">BAG01nite_02360</name>
    <name evidence="3" type="ORF">EB820_16660</name>
</gene>
<feature type="transmembrane region" description="Helical" evidence="1">
    <location>
        <begin position="314"/>
        <end position="332"/>
    </location>
</feature>
<keyword evidence="1" id="KW-1133">Transmembrane helix</keyword>
<feature type="transmembrane region" description="Helical" evidence="1">
    <location>
        <begin position="254"/>
        <end position="276"/>
    </location>
</feature>
<dbReference type="PANTHER" id="PTHR37814">
    <property type="entry name" value="CONSERVED MEMBRANE PROTEIN"/>
    <property type="match status" value="1"/>
</dbReference>
<organism evidence="3 4">
    <name type="scientific">Brevibacillus agri</name>
    <dbReference type="NCBI Taxonomy" id="51101"/>
    <lineage>
        <taxon>Bacteria</taxon>
        <taxon>Bacillati</taxon>
        <taxon>Bacillota</taxon>
        <taxon>Bacilli</taxon>
        <taxon>Bacillales</taxon>
        <taxon>Paenibacillaceae</taxon>
        <taxon>Brevibacillus</taxon>
    </lineage>
</organism>
<comment type="caution">
    <text evidence="3">The sequence shown here is derived from an EMBL/GenBank/DDBJ whole genome shotgun (WGS) entry which is preliminary data.</text>
</comment>
<dbReference type="GeneID" id="82812088"/>
<dbReference type="Proteomes" id="UP000317180">
    <property type="component" value="Unassembled WGS sequence"/>
</dbReference>
<evidence type="ECO:0000313" key="3">
    <source>
        <dbReference type="EMBL" id="RNB53221.1"/>
    </source>
</evidence>
<evidence type="ECO:0000313" key="2">
    <source>
        <dbReference type="EMBL" id="GED24134.1"/>
    </source>
</evidence>
<evidence type="ECO:0008006" key="6">
    <source>
        <dbReference type="Google" id="ProtNLM"/>
    </source>
</evidence>
<dbReference type="EMBL" id="RHHN01000048">
    <property type="protein sequence ID" value="RNB53221.1"/>
    <property type="molecule type" value="Genomic_DNA"/>
</dbReference>
<dbReference type="OrthoDB" id="2476065at2"/>
<dbReference type="RefSeq" id="WP_026557061.1">
    <property type="nucleotide sequence ID" value="NZ_BJOD01000001.1"/>
</dbReference>
<name>A0A3M8APV6_9BACL</name>